<dbReference type="Proteomes" id="UP001279734">
    <property type="component" value="Unassembled WGS sequence"/>
</dbReference>
<keyword evidence="2" id="KW-0560">Oxidoreductase</keyword>
<proteinExistence type="predicted"/>
<evidence type="ECO:0000313" key="5">
    <source>
        <dbReference type="EMBL" id="GMH19951.1"/>
    </source>
</evidence>
<dbReference type="EMBL" id="BSYO01000021">
    <property type="protein sequence ID" value="GMH19951.1"/>
    <property type="molecule type" value="Genomic_DNA"/>
</dbReference>
<dbReference type="Pfam" id="PF14226">
    <property type="entry name" value="DIOX_N"/>
    <property type="match status" value="1"/>
</dbReference>
<feature type="domain" description="Non-haem dioxygenase N-terminal" evidence="4">
    <location>
        <begin position="63"/>
        <end position="159"/>
    </location>
</feature>
<evidence type="ECO:0000256" key="3">
    <source>
        <dbReference type="ARBA" id="ARBA00023004"/>
    </source>
</evidence>
<sequence length="188" mass="21357">MEGRNITEVCYDRTTEVKAFDETKAGVKGLVDAGITKLPAIFIDNNLELDHKAAKVNGPRFGIPAIDLQSIDGDEARRRKVIGEVERSCEEWGFFQVLNHGIPSTVLDEVIHGVRRFFEQDVELKKQYYSRDLKTRVHNNANFDLFQAPVSNWRDTHYCVMAPLPPFLMKFLKLAGLGLSVLTVRTHL</sequence>
<dbReference type="PANTHER" id="PTHR10209">
    <property type="entry name" value="OXIDOREDUCTASE, 2OG-FE II OXYGENASE FAMILY PROTEIN"/>
    <property type="match status" value="1"/>
</dbReference>
<dbReference type="GO" id="GO:0046872">
    <property type="term" value="F:metal ion binding"/>
    <property type="evidence" value="ECO:0007669"/>
    <property type="project" value="UniProtKB-KW"/>
</dbReference>
<keyword evidence="1" id="KW-0479">Metal-binding</keyword>
<evidence type="ECO:0000256" key="1">
    <source>
        <dbReference type="ARBA" id="ARBA00022723"/>
    </source>
</evidence>
<dbReference type="Gene3D" id="2.60.120.330">
    <property type="entry name" value="B-lactam Antibiotic, Isopenicillin N Synthase, Chain"/>
    <property type="match status" value="1"/>
</dbReference>
<keyword evidence="6" id="KW-1185">Reference proteome</keyword>
<protein>
    <recommendedName>
        <fullName evidence="4">Non-haem dioxygenase N-terminal domain-containing protein</fullName>
    </recommendedName>
</protein>
<evidence type="ECO:0000256" key="2">
    <source>
        <dbReference type="ARBA" id="ARBA00023002"/>
    </source>
</evidence>
<dbReference type="AlphaFoldDB" id="A0AAD3XXR0"/>
<gene>
    <name evidence="5" type="ORF">Nepgr_021792</name>
</gene>
<dbReference type="PANTHER" id="PTHR10209:SF884">
    <property type="entry name" value="1-AMINOCYCLOPROPANE-1-CARBOXYLATE OXIDASE HOMOLOG 1-LIKE"/>
    <property type="match status" value="1"/>
</dbReference>
<dbReference type="SUPFAM" id="SSF51197">
    <property type="entry name" value="Clavaminate synthase-like"/>
    <property type="match status" value="1"/>
</dbReference>
<accession>A0AAD3XXR0</accession>
<evidence type="ECO:0000259" key="4">
    <source>
        <dbReference type="Pfam" id="PF14226"/>
    </source>
</evidence>
<dbReference type="GO" id="GO:0016491">
    <property type="term" value="F:oxidoreductase activity"/>
    <property type="evidence" value="ECO:0007669"/>
    <property type="project" value="UniProtKB-KW"/>
</dbReference>
<organism evidence="5 6">
    <name type="scientific">Nepenthes gracilis</name>
    <name type="common">Slender pitcher plant</name>
    <dbReference type="NCBI Taxonomy" id="150966"/>
    <lineage>
        <taxon>Eukaryota</taxon>
        <taxon>Viridiplantae</taxon>
        <taxon>Streptophyta</taxon>
        <taxon>Embryophyta</taxon>
        <taxon>Tracheophyta</taxon>
        <taxon>Spermatophyta</taxon>
        <taxon>Magnoliopsida</taxon>
        <taxon>eudicotyledons</taxon>
        <taxon>Gunneridae</taxon>
        <taxon>Pentapetalae</taxon>
        <taxon>Caryophyllales</taxon>
        <taxon>Nepenthaceae</taxon>
        <taxon>Nepenthes</taxon>
    </lineage>
</organism>
<dbReference type="InterPro" id="IPR027443">
    <property type="entry name" value="IPNS-like_sf"/>
</dbReference>
<keyword evidence="3" id="KW-0408">Iron</keyword>
<reference evidence="5" key="1">
    <citation type="submission" date="2023-05" db="EMBL/GenBank/DDBJ databases">
        <title>Nepenthes gracilis genome sequencing.</title>
        <authorList>
            <person name="Fukushima K."/>
        </authorList>
    </citation>
    <scope>NUCLEOTIDE SEQUENCE</scope>
    <source>
        <strain evidence="5">SING2019-196</strain>
    </source>
</reference>
<dbReference type="InterPro" id="IPR026992">
    <property type="entry name" value="DIOX_N"/>
</dbReference>
<evidence type="ECO:0000313" key="6">
    <source>
        <dbReference type="Proteomes" id="UP001279734"/>
    </source>
</evidence>
<comment type="caution">
    <text evidence="5">The sequence shown here is derived from an EMBL/GenBank/DDBJ whole genome shotgun (WGS) entry which is preliminary data.</text>
</comment>
<name>A0AAD3XXR0_NEPGR</name>